<sequence length="138" mass="14802">MRAWIEADDSGRQFLSRAGEGAVVSVSPVGVVGPGDVHSFHLVELDCEQAITAVRVRVRAQVATEDPLFDLARAAFTGGQAMVWAIQWHRHEWVPAGLPITSLDLATDAVGRLVELRPADAMTGVPEHVPASWGRLGS</sequence>
<evidence type="ECO:0000313" key="1">
    <source>
        <dbReference type="EMBL" id="CAB4930717.1"/>
    </source>
</evidence>
<reference evidence="1" key="1">
    <citation type="submission" date="2020-05" db="EMBL/GenBank/DDBJ databases">
        <authorList>
            <person name="Chiriac C."/>
            <person name="Salcher M."/>
            <person name="Ghai R."/>
            <person name="Kavagutti S V."/>
        </authorList>
    </citation>
    <scope>NUCLEOTIDE SEQUENCE</scope>
</reference>
<dbReference type="AlphaFoldDB" id="A0A6J7IKX0"/>
<dbReference type="EMBL" id="CAFBNE010000004">
    <property type="protein sequence ID" value="CAB4930717.1"/>
    <property type="molecule type" value="Genomic_DNA"/>
</dbReference>
<organism evidence="1">
    <name type="scientific">freshwater metagenome</name>
    <dbReference type="NCBI Taxonomy" id="449393"/>
    <lineage>
        <taxon>unclassified sequences</taxon>
        <taxon>metagenomes</taxon>
        <taxon>ecological metagenomes</taxon>
    </lineage>
</organism>
<proteinExistence type="predicted"/>
<name>A0A6J7IKX0_9ZZZZ</name>
<gene>
    <name evidence="1" type="ORF">UFOPK3772_00235</name>
</gene>
<accession>A0A6J7IKX0</accession>
<protein>
    <submittedName>
        <fullName evidence="1">Unannotated protein</fullName>
    </submittedName>
</protein>